<evidence type="ECO:0000259" key="7">
    <source>
        <dbReference type="Pfam" id="PF07732"/>
    </source>
</evidence>
<comment type="similarity">
    <text evidence="1">Belongs to the multicopper oxidase family.</text>
</comment>
<dbReference type="GO" id="GO:0016491">
    <property type="term" value="F:oxidoreductase activity"/>
    <property type="evidence" value="ECO:0007669"/>
    <property type="project" value="UniProtKB-KW"/>
</dbReference>
<proteinExistence type="inferred from homology"/>
<feature type="domain" description="Plastocyanin-like" evidence="5">
    <location>
        <begin position="198"/>
        <end position="357"/>
    </location>
</feature>
<dbReference type="InterPro" id="IPR008972">
    <property type="entry name" value="Cupredoxin"/>
</dbReference>
<sequence>MKPASLITLVYGTLVSGQATYPNISAKFLHTLEPITALPGGFPWGTRTASITNPYVDSPNTGVLRKYDLTVGRGTAAPDGYLKNSLLINGQFPGPLLEANWGDTIQVTLHNQITGPQEGVALHWHGILQKSTPWMDGVPAISQCPIPYGQSFTYSFIADLYGSSWYHSHYSAQYSGGLFGPMIIHGPPTLPYDIDVGPILVTDYYHRDYLTVLRDVMGTVPAKVPAFSDNNLINGRNNFDCSKVAAGDTTPCVSNAGLSSFKFTPGKTHLLRLINAGSEGMQKFSLDDHNMTVIANDFVPIIPYTTQVVTLGIAQRTDVLIYAPANAVGSYTMRSSIAGYPCSFAHQPDATAIVYYGTSPGTSTSTPWPAWVDSIANSCQNDPVNQTVPWFPITPDPAPPVTQLVTIGLTTNSSGHTIWTMNNVAFRGDYNAPILLLSNSGNNSYPFDPEWNVYNFGSSSSVRFVINNPTGFPHPIHLHGHNFFVLAAGAPGDGNFPDGALTNPKNPQRRDVQVVPPNSYIVIQLTSDNPGAWPLHCHIAWHVSAGLYLTVLERPADIKNLKIPSIMAQTCREWSAFTNTTIPDQIDSGL</sequence>
<evidence type="ECO:0000259" key="6">
    <source>
        <dbReference type="Pfam" id="PF07731"/>
    </source>
</evidence>
<dbReference type="SUPFAM" id="SSF49503">
    <property type="entry name" value="Cupredoxins"/>
    <property type="match status" value="3"/>
</dbReference>
<keyword evidence="3" id="KW-0560">Oxidoreductase</keyword>
<gene>
    <name evidence="8" type="ORF">K444DRAFT_617573</name>
</gene>
<dbReference type="OrthoDB" id="2121828at2759"/>
<dbReference type="GeneID" id="36589233"/>
<evidence type="ECO:0000256" key="4">
    <source>
        <dbReference type="ARBA" id="ARBA00023008"/>
    </source>
</evidence>
<feature type="domain" description="Plastocyanin-like" evidence="7">
    <location>
        <begin position="71"/>
        <end position="187"/>
    </location>
</feature>
<keyword evidence="4" id="KW-0186">Copper</keyword>
<dbReference type="Gene3D" id="2.60.40.420">
    <property type="entry name" value="Cupredoxins - blue copper proteins"/>
    <property type="match status" value="3"/>
</dbReference>
<dbReference type="InterPro" id="IPR033138">
    <property type="entry name" value="Cu_oxidase_CS"/>
</dbReference>
<organism evidence="8 9">
    <name type="scientific">Hyaloscypha bicolor E</name>
    <dbReference type="NCBI Taxonomy" id="1095630"/>
    <lineage>
        <taxon>Eukaryota</taxon>
        <taxon>Fungi</taxon>
        <taxon>Dikarya</taxon>
        <taxon>Ascomycota</taxon>
        <taxon>Pezizomycotina</taxon>
        <taxon>Leotiomycetes</taxon>
        <taxon>Helotiales</taxon>
        <taxon>Hyaloscyphaceae</taxon>
        <taxon>Hyaloscypha</taxon>
        <taxon>Hyaloscypha bicolor</taxon>
    </lineage>
</organism>
<evidence type="ECO:0000313" key="8">
    <source>
        <dbReference type="EMBL" id="PMD55120.1"/>
    </source>
</evidence>
<dbReference type="Pfam" id="PF07731">
    <property type="entry name" value="Cu-oxidase_2"/>
    <property type="match status" value="1"/>
</dbReference>
<evidence type="ECO:0000259" key="5">
    <source>
        <dbReference type="Pfam" id="PF00394"/>
    </source>
</evidence>
<dbReference type="EMBL" id="KZ613856">
    <property type="protein sequence ID" value="PMD55120.1"/>
    <property type="molecule type" value="Genomic_DNA"/>
</dbReference>
<evidence type="ECO:0000256" key="2">
    <source>
        <dbReference type="ARBA" id="ARBA00022723"/>
    </source>
</evidence>
<dbReference type="Proteomes" id="UP000235371">
    <property type="component" value="Unassembled WGS sequence"/>
</dbReference>
<dbReference type="PANTHER" id="PTHR11709:SF145">
    <property type="entry name" value="LCC1"/>
    <property type="match status" value="1"/>
</dbReference>
<dbReference type="PANTHER" id="PTHR11709">
    <property type="entry name" value="MULTI-COPPER OXIDASE"/>
    <property type="match status" value="1"/>
</dbReference>
<dbReference type="FunFam" id="2.60.40.420:FF:000021">
    <property type="entry name" value="Extracellular dihydrogeodin oxidase/laccase"/>
    <property type="match status" value="1"/>
</dbReference>
<dbReference type="CDD" id="cd13901">
    <property type="entry name" value="CuRO_3_MaLCC_like"/>
    <property type="match status" value="1"/>
</dbReference>
<name>A0A2J6SWF6_9HELO</name>
<dbReference type="GO" id="GO:0005507">
    <property type="term" value="F:copper ion binding"/>
    <property type="evidence" value="ECO:0007669"/>
    <property type="project" value="InterPro"/>
</dbReference>
<evidence type="ECO:0000256" key="3">
    <source>
        <dbReference type="ARBA" id="ARBA00023002"/>
    </source>
</evidence>
<dbReference type="InterPro" id="IPR011706">
    <property type="entry name" value="Cu-oxidase_C"/>
</dbReference>
<dbReference type="PROSITE" id="PS00080">
    <property type="entry name" value="MULTICOPPER_OXIDASE2"/>
    <property type="match status" value="1"/>
</dbReference>
<dbReference type="InParanoid" id="A0A2J6SWF6"/>
<dbReference type="PROSITE" id="PS00079">
    <property type="entry name" value="MULTICOPPER_OXIDASE1"/>
    <property type="match status" value="1"/>
</dbReference>
<dbReference type="AlphaFoldDB" id="A0A2J6SWF6"/>
<dbReference type="Pfam" id="PF07732">
    <property type="entry name" value="Cu-oxidase_3"/>
    <property type="match status" value="1"/>
</dbReference>
<dbReference type="InterPro" id="IPR011707">
    <property type="entry name" value="Cu-oxidase-like_N"/>
</dbReference>
<accession>A0A2J6SWF6</accession>
<reference evidence="8 9" key="1">
    <citation type="submission" date="2016-04" db="EMBL/GenBank/DDBJ databases">
        <title>A degradative enzymes factory behind the ericoid mycorrhizal symbiosis.</title>
        <authorList>
            <consortium name="DOE Joint Genome Institute"/>
            <person name="Martino E."/>
            <person name="Morin E."/>
            <person name="Grelet G."/>
            <person name="Kuo A."/>
            <person name="Kohler A."/>
            <person name="Daghino S."/>
            <person name="Barry K."/>
            <person name="Choi C."/>
            <person name="Cichocki N."/>
            <person name="Clum A."/>
            <person name="Copeland A."/>
            <person name="Hainaut M."/>
            <person name="Haridas S."/>
            <person name="Labutti K."/>
            <person name="Lindquist E."/>
            <person name="Lipzen A."/>
            <person name="Khouja H.-R."/>
            <person name="Murat C."/>
            <person name="Ohm R."/>
            <person name="Olson A."/>
            <person name="Spatafora J."/>
            <person name="Veneault-Fourrey C."/>
            <person name="Henrissat B."/>
            <person name="Grigoriev I."/>
            <person name="Martin F."/>
            <person name="Perotto S."/>
        </authorList>
    </citation>
    <scope>NUCLEOTIDE SEQUENCE [LARGE SCALE GENOMIC DNA]</scope>
    <source>
        <strain evidence="8 9">E</strain>
    </source>
</reference>
<dbReference type="CDD" id="cd13854">
    <property type="entry name" value="CuRO_1_MaLCC_like"/>
    <property type="match status" value="1"/>
</dbReference>
<dbReference type="InterPro" id="IPR001117">
    <property type="entry name" value="Cu-oxidase_2nd"/>
</dbReference>
<dbReference type="STRING" id="1095630.A0A2J6SWF6"/>
<keyword evidence="9" id="KW-1185">Reference proteome</keyword>
<keyword evidence="2" id="KW-0479">Metal-binding</keyword>
<dbReference type="InterPro" id="IPR002355">
    <property type="entry name" value="Cu_oxidase_Cu_BS"/>
</dbReference>
<dbReference type="Pfam" id="PF00394">
    <property type="entry name" value="Cu-oxidase"/>
    <property type="match status" value="1"/>
</dbReference>
<dbReference type="RefSeq" id="XP_024732024.1">
    <property type="nucleotide sequence ID" value="XM_024881156.1"/>
</dbReference>
<dbReference type="CDD" id="cd13880">
    <property type="entry name" value="CuRO_2_MaLCC_like"/>
    <property type="match status" value="1"/>
</dbReference>
<feature type="domain" description="Plastocyanin-like" evidence="6">
    <location>
        <begin position="436"/>
        <end position="556"/>
    </location>
</feature>
<evidence type="ECO:0000313" key="9">
    <source>
        <dbReference type="Proteomes" id="UP000235371"/>
    </source>
</evidence>
<evidence type="ECO:0000256" key="1">
    <source>
        <dbReference type="ARBA" id="ARBA00010609"/>
    </source>
</evidence>
<dbReference type="InterPro" id="IPR045087">
    <property type="entry name" value="Cu-oxidase_fam"/>
</dbReference>
<protein>
    <submittedName>
        <fullName evidence="8">Multicopper oxidase</fullName>
    </submittedName>
</protein>